<organism evidence="1 2">
    <name type="scientific">Faecalibacterium prausnitzii</name>
    <dbReference type="NCBI Taxonomy" id="853"/>
    <lineage>
        <taxon>Bacteria</taxon>
        <taxon>Bacillati</taxon>
        <taxon>Bacillota</taxon>
        <taxon>Clostridia</taxon>
        <taxon>Eubacteriales</taxon>
        <taxon>Oscillospiraceae</taxon>
        <taxon>Faecalibacterium</taxon>
    </lineage>
</organism>
<comment type="caution">
    <text evidence="1">The sequence shown here is derived from an EMBL/GenBank/DDBJ whole genome shotgun (WGS) entry which is preliminary data.</text>
</comment>
<sequence length="626" mass="68189">MVLADRIRLANTRQLLRAFGGLNETYGCSEAEYSAGVNFSTRDFPALSTRTPRRRLRALTGLNGMYHLNGLLTVCGRDVVYTPDDAAAPAVTKLDAVTDGRKALVGIGTKILIFPDKLAFDTADGSVTALGALWTAAGKSVTFAPCDAAGKTYQVEAFGREEPAEPADGQLFLKVEDADHPWRYDSTLEMYSKNSGSWTAIPLEYCRITAAGLGKLFRQWDTVTVQGAAAEAAGQSPELNGDQIVYDVGEDWLRVRCTPQGAYFYGTLVQNAAAAQWQSMDGKQHRSVEAAQTVSMERRVPELDFVTECDNRVWGCNSRENVIYGCKLGDPTNWFSYRGIAADSYAVTVGSDGAFTGAASCMGYALFFKENTLHKLYGSKPSDFQLSSLRCRGVAKNAARSLCVLNETLYYLSPDGVMAWDGSLPTKVSGALDAAKLSNVQSAVGGALDGRYYLHISRESARLLVYDTEKGLWSEEDVCSCDMTSTGGQLYLWDGQALWAADPTREPDWQSTDGVETDIPFELVTGDVGLDGTEQRYLSRLTLRLDAECTSTVEVAVSYDGGAWETVASLAAQGSRRSYDLPFVPRRCGSLRLRLRGKGQITLRGLVRTIAPAKGKLWEEDASWQA</sequence>
<dbReference type="RefSeq" id="WP_117554166.1">
    <property type="nucleotide sequence ID" value="NZ_QVFB01000010.1"/>
</dbReference>
<dbReference type="AlphaFoldDB" id="A0A3E2W4X8"/>
<accession>A0A3E2W4X8</accession>
<protein>
    <submittedName>
        <fullName evidence="1">Uncharacterized protein</fullName>
    </submittedName>
</protein>
<dbReference type="EMBL" id="QVFB01000010">
    <property type="protein sequence ID" value="RGC19249.1"/>
    <property type="molecule type" value="Genomic_DNA"/>
</dbReference>
<gene>
    <name evidence="1" type="ORF">DW855_07400</name>
</gene>
<name>A0A3E2W4X8_9FIRM</name>
<dbReference type="Proteomes" id="UP000260733">
    <property type="component" value="Unassembled WGS sequence"/>
</dbReference>
<proteinExistence type="predicted"/>
<reference evidence="1 2" key="1">
    <citation type="submission" date="2018-08" db="EMBL/GenBank/DDBJ databases">
        <title>A genome reference for cultivated species of the human gut microbiota.</title>
        <authorList>
            <person name="Zou Y."/>
            <person name="Xue W."/>
            <person name="Luo G."/>
        </authorList>
    </citation>
    <scope>NUCLEOTIDE SEQUENCE [LARGE SCALE GENOMIC DNA]</scope>
    <source>
        <strain evidence="1 2">AM37-13AC</strain>
    </source>
</reference>
<evidence type="ECO:0000313" key="2">
    <source>
        <dbReference type="Proteomes" id="UP000260733"/>
    </source>
</evidence>
<evidence type="ECO:0000313" key="1">
    <source>
        <dbReference type="EMBL" id="RGC19249.1"/>
    </source>
</evidence>